<organism evidence="1 2">
    <name type="scientific">Leptospira santarosai serovar Arenal str. MAVJ 401</name>
    <dbReference type="NCBI Taxonomy" id="1049976"/>
    <lineage>
        <taxon>Bacteria</taxon>
        <taxon>Pseudomonadati</taxon>
        <taxon>Spirochaetota</taxon>
        <taxon>Spirochaetia</taxon>
        <taxon>Leptospirales</taxon>
        <taxon>Leptospiraceae</taxon>
        <taxon>Leptospira</taxon>
    </lineage>
</organism>
<gene>
    <name evidence="1" type="ORF">LEP1GSC063_2732</name>
</gene>
<name>M6JJ52_9LEPT</name>
<dbReference type="AlphaFoldDB" id="M6JJ52"/>
<accession>M6JJ52</accession>
<proteinExistence type="predicted"/>
<evidence type="ECO:0000313" key="2">
    <source>
        <dbReference type="Proteomes" id="UP000012106"/>
    </source>
</evidence>
<evidence type="ECO:0000313" key="1">
    <source>
        <dbReference type="EMBL" id="EMN19673.1"/>
    </source>
</evidence>
<comment type="caution">
    <text evidence="1">The sequence shown here is derived from an EMBL/GenBank/DDBJ whole genome shotgun (WGS) entry which is preliminary data.</text>
</comment>
<dbReference type="EMBL" id="AHMU02000080">
    <property type="protein sequence ID" value="EMN19673.1"/>
    <property type="molecule type" value="Genomic_DNA"/>
</dbReference>
<dbReference type="Proteomes" id="UP000012106">
    <property type="component" value="Unassembled WGS sequence"/>
</dbReference>
<sequence>MKVIRVDRLENLIYSHRAFRPDVLFLAPFLYVRVHAVSKIPYRVSQNLNQKNQATRVQRNAL</sequence>
<reference evidence="1 2" key="1">
    <citation type="submission" date="2013-01" db="EMBL/GenBank/DDBJ databases">
        <authorList>
            <person name="Harkins D.M."/>
            <person name="Durkin A.S."/>
            <person name="Brinkac L.M."/>
            <person name="Haft D.H."/>
            <person name="Selengut J.D."/>
            <person name="Sanka R."/>
            <person name="DePew J."/>
            <person name="Purushe J."/>
            <person name="Hartskeerl R.A."/>
            <person name="Ahmed A."/>
            <person name="van der Linden H."/>
            <person name="Goris M.G.A."/>
            <person name="Vinetz J.M."/>
            <person name="Sutton G.G."/>
            <person name="Nierman W.C."/>
            <person name="Fouts D.E."/>
        </authorList>
    </citation>
    <scope>NUCLEOTIDE SEQUENCE [LARGE SCALE GENOMIC DNA]</scope>
    <source>
        <strain evidence="1 2">MAVJ 401</strain>
    </source>
</reference>
<protein>
    <submittedName>
        <fullName evidence="1">Uncharacterized protein</fullName>
    </submittedName>
</protein>